<evidence type="ECO:0000313" key="3">
    <source>
        <dbReference type="Proteomes" id="UP000733611"/>
    </source>
</evidence>
<gene>
    <name evidence="2" type="ORF">H9847_00860</name>
</gene>
<dbReference type="Proteomes" id="UP000733611">
    <property type="component" value="Unassembled WGS sequence"/>
</dbReference>
<name>A0A948TEJ0_9GAMM</name>
<organism evidence="2 3">
    <name type="scientific">Candidatus Anaerobiospirillum pullicola</name>
    <dbReference type="NCBI Taxonomy" id="2838451"/>
    <lineage>
        <taxon>Bacteria</taxon>
        <taxon>Pseudomonadati</taxon>
        <taxon>Pseudomonadota</taxon>
        <taxon>Gammaproteobacteria</taxon>
        <taxon>Aeromonadales</taxon>
        <taxon>Succinivibrionaceae</taxon>
        <taxon>Anaerobiospirillum</taxon>
    </lineage>
</organism>
<dbReference type="EMBL" id="JAHLFE010000015">
    <property type="protein sequence ID" value="MBU3843414.1"/>
    <property type="molecule type" value="Genomic_DNA"/>
</dbReference>
<evidence type="ECO:0000313" key="2">
    <source>
        <dbReference type="EMBL" id="MBU3843414.1"/>
    </source>
</evidence>
<proteinExistence type="predicted"/>
<reference evidence="2" key="2">
    <citation type="submission" date="2021-04" db="EMBL/GenBank/DDBJ databases">
        <authorList>
            <person name="Gilroy R."/>
        </authorList>
    </citation>
    <scope>NUCLEOTIDE SEQUENCE</scope>
    <source>
        <strain evidence="2">378</strain>
    </source>
</reference>
<keyword evidence="1" id="KW-0472">Membrane</keyword>
<comment type="caution">
    <text evidence="2">The sequence shown here is derived from an EMBL/GenBank/DDBJ whole genome shotgun (WGS) entry which is preliminary data.</text>
</comment>
<protein>
    <submittedName>
        <fullName evidence="2">Uncharacterized protein</fullName>
    </submittedName>
</protein>
<keyword evidence="1" id="KW-0812">Transmembrane</keyword>
<evidence type="ECO:0000256" key="1">
    <source>
        <dbReference type="SAM" id="Phobius"/>
    </source>
</evidence>
<accession>A0A948TEJ0</accession>
<reference evidence="2" key="1">
    <citation type="journal article" date="2021" name="PeerJ">
        <title>Extensive microbial diversity within the chicken gut microbiome revealed by metagenomics and culture.</title>
        <authorList>
            <person name="Gilroy R."/>
            <person name="Ravi A."/>
            <person name="Getino M."/>
            <person name="Pursley I."/>
            <person name="Horton D.L."/>
            <person name="Alikhan N.F."/>
            <person name="Baker D."/>
            <person name="Gharbi K."/>
            <person name="Hall N."/>
            <person name="Watson M."/>
            <person name="Adriaenssens E.M."/>
            <person name="Foster-Nyarko E."/>
            <person name="Jarju S."/>
            <person name="Secka A."/>
            <person name="Antonio M."/>
            <person name="Oren A."/>
            <person name="Chaudhuri R.R."/>
            <person name="La Ragione R."/>
            <person name="Hildebrand F."/>
            <person name="Pallen M.J."/>
        </authorList>
    </citation>
    <scope>NUCLEOTIDE SEQUENCE</scope>
    <source>
        <strain evidence="2">378</strain>
    </source>
</reference>
<feature type="transmembrane region" description="Helical" evidence="1">
    <location>
        <begin position="6"/>
        <end position="27"/>
    </location>
</feature>
<keyword evidence="1" id="KW-1133">Transmembrane helix</keyword>
<dbReference type="AlphaFoldDB" id="A0A948TEJ0"/>
<sequence length="67" mass="7302">MAIYLSIYLSIYLVWLIALRLITLGGVMPPFSAHREKATTPIDSLEGTSDATAPYLEGKVVVVANHL</sequence>